<feature type="domain" description="GBD/FH3" evidence="7">
    <location>
        <begin position="107"/>
        <end position="550"/>
    </location>
</feature>
<dbReference type="GO" id="GO:0000920">
    <property type="term" value="P:septum digestion after cytokinesis"/>
    <property type="evidence" value="ECO:0007669"/>
    <property type="project" value="UniProtKB-ARBA"/>
</dbReference>
<dbReference type="PANTHER" id="PTHR47102:SF1">
    <property type="entry name" value="BNI1-RELATED PROTEIN 1"/>
    <property type="match status" value="1"/>
</dbReference>
<dbReference type="GO" id="GO:0051017">
    <property type="term" value="P:actin filament bundle assembly"/>
    <property type="evidence" value="ECO:0007669"/>
    <property type="project" value="TreeGrafter"/>
</dbReference>
<dbReference type="GO" id="GO:0031267">
    <property type="term" value="F:small GTPase binding"/>
    <property type="evidence" value="ECO:0007669"/>
    <property type="project" value="InterPro"/>
</dbReference>
<dbReference type="PROSITE" id="PS51232">
    <property type="entry name" value="GBD_FH3"/>
    <property type="match status" value="1"/>
</dbReference>
<sequence>MTGVQQNDTPILQIPKQRVKEGRTKGDGSVPNRLVSGFRKISGRLRRKGSLNLDPEKENHAPRQRSKFRSSSENNREQMGMPRVSLENLRLDNSLAVNGKSSVTEVTSLGLGLAGKGLEQRISSNMDYLGSKKPAAYRNAIRDSRYLRDGLEAQQVDKAHSGKLLSLDMKNKSPIFYIRRIMSRSMNLKNYRSLERMLRNREQNQAWIREFLSFQGHITLGVRLQGIGKRTIKSNVQLDEEFTIINSIRNVMNFQEQVDGKMHMAEVNRYVVPSLLSPRIITRNAATSMLVLSVAYERELATKSILDGLMDTIETSEISSMDDAYSDISSWSANASNPFSAWINSAQELILDFESENPQLVYSYEDFSKGRLTPQSMIKEYALLSIFLVTSLVSTHTEKRARIRIRTQLEDAGLLKLFNCAKSLRSDAIDDLIDSYHSFKDDDSDSGWSEAVVSTKDRKTEATSTEDSNLSDFSERMLDNAYVSSIMDSITEICRSNKKDSAMSYLRMLSVMTENLLHMEKIDDQNVLVSTQLLLDKLGSEAVLKQVSSESIAAARELQKYREQVKSLKNEIHRLKSGTYPLSSDHTTAEIEVNRSARHTDASGNLLTNNFATSAYFEPYEHYVVGDEKFISRGVSTDEGGRANFEPEMHEKKQQAQPEAIAQLETNAQPASSATHTVNVSSTIPPPPPPPLPPSLTKQSGSLPPPPPLPGFLEKSDSSASLPPPPPPLPPALAKKPANKTKMKHIHWDQVGDVSHTLWATINSEKIQNSLQKAGVLKDIEQVFQAAQLSAKAHQFKAKINRPQRANLLPRELQQQFGINLHQYSDLSVDEFVLKVLECDKELLKNSTLIQFFNWEELLALSPGTISKFKPYSSISITGESTKPKLDPSGLARFDRIYLELCYEHRGYWGARSRALVLASSYERDYRDLLRKLTLVDKSIDSIRTSEAFPEVLGVIKSIGNYMNDDSKQIDGFKLSALQRLSFLKNSTNTGTLLHFIEKVVRSNFPDLAVFVDDFRELAKVSRLSVNLLKEEIMKYDTTVSSCNKDFTSGCLSDANKIDPKDKIRDYMEHILYRSGNHADFLKTHMKTTFEDFDDLMLYFGEDAKDTNAREEFFQKFQTFIDEYKRVHTENVRAEEEAKAMEIRKKMIEDFKNKKSDTPDNDEFSEGSNAVEALLMQLRANSPLKKKRTQYKKVRLENPTTDSLTNKAQEMLENLEKAETETENDETTNKTENTDLSSARLSRNSIRIANLQRNSLNSPSMDKSRLSIITVLVNGPDDRELDALSACDLSSDDGIVDMMDDADNPYMPEGEAESETTESNTAVKEEGETDSTNKHSETIIPPKPNCYNSENLDKAINHAIEGIVQGSKKKE</sequence>
<dbReference type="FunFam" id="1.20.58.2220:FF:000006">
    <property type="entry name" value="Cytokinesis protein sepA"/>
    <property type="match status" value="1"/>
</dbReference>
<accession>A0A7D9CXM6</accession>
<feature type="compositionally biased region" description="Pro residues" evidence="6">
    <location>
        <begin position="722"/>
        <end position="731"/>
    </location>
</feature>
<evidence type="ECO:0000256" key="2">
    <source>
        <dbReference type="ARBA" id="ARBA00004431"/>
    </source>
</evidence>
<dbReference type="Pfam" id="PF06371">
    <property type="entry name" value="Drf_GBD"/>
    <property type="match status" value="1"/>
</dbReference>
<feature type="region of interest" description="Disordered" evidence="6">
    <location>
        <begin position="1217"/>
        <end position="1241"/>
    </location>
</feature>
<dbReference type="EMBL" id="CABFWN010000003">
    <property type="protein sequence ID" value="VUG18337.1"/>
    <property type="molecule type" value="Genomic_DNA"/>
</dbReference>
<organism evidence="9 10">
    <name type="scientific">Dekkera bruxellensis</name>
    <name type="common">Brettanomyces custersii</name>
    <dbReference type="NCBI Taxonomy" id="5007"/>
    <lineage>
        <taxon>Eukaryota</taxon>
        <taxon>Fungi</taxon>
        <taxon>Dikarya</taxon>
        <taxon>Ascomycota</taxon>
        <taxon>Saccharomycotina</taxon>
        <taxon>Pichiomycetes</taxon>
        <taxon>Pichiales</taxon>
        <taxon>Pichiaceae</taxon>
        <taxon>Brettanomyces</taxon>
    </lineage>
</organism>
<feature type="domain" description="FH2" evidence="8">
    <location>
        <begin position="733"/>
        <end position="1150"/>
    </location>
</feature>
<evidence type="ECO:0000259" key="8">
    <source>
        <dbReference type="PROSITE" id="PS51444"/>
    </source>
</evidence>
<keyword evidence="10" id="KW-1185">Reference proteome</keyword>
<feature type="region of interest" description="Disordered" evidence="6">
    <location>
        <begin position="635"/>
        <end position="740"/>
    </location>
</feature>
<dbReference type="InterPro" id="IPR015425">
    <property type="entry name" value="FH2_Formin"/>
</dbReference>
<dbReference type="SUPFAM" id="SSF101447">
    <property type="entry name" value="Formin homology 2 domain (FH2 domain)"/>
    <property type="match status" value="1"/>
</dbReference>
<gene>
    <name evidence="9" type="ORF">DEBR0S3_08108G</name>
</gene>
<comment type="subcellular location">
    <subcellularLocation>
        <location evidence="1">Bud neck</location>
    </subcellularLocation>
    <subcellularLocation>
        <location evidence="2">Cell septum</location>
    </subcellularLocation>
</comment>
<evidence type="ECO:0000256" key="4">
    <source>
        <dbReference type="ARBA" id="ARBA00037935"/>
    </source>
</evidence>
<feature type="compositionally biased region" description="Basic and acidic residues" evidence="6">
    <location>
        <begin position="639"/>
        <end position="654"/>
    </location>
</feature>
<dbReference type="Gene3D" id="1.25.10.10">
    <property type="entry name" value="Leucine-rich Repeat Variant"/>
    <property type="match status" value="1"/>
</dbReference>
<dbReference type="GO" id="GO:0001411">
    <property type="term" value="C:hyphal tip"/>
    <property type="evidence" value="ECO:0007669"/>
    <property type="project" value="UniProtKB-ARBA"/>
</dbReference>
<dbReference type="InterPro" id="IPR016024">
    <property type="entry name" value="ARM-type_fold"/>
</dbReference>
<comment type="similarity">
    <text evidence="4">Belongs to the formin homology family. BNI1 subfamily.</text>
</comment>
<evidence type="ECO:0000313" key="10">
    <source>
        <dbReference type="Proteomes" id="UP000478008"/>
    </source>
</evidence>
<protein>
    <submittedName>
        <fullName evidence="9">DEBR0S3_08108g1_1</fullName>
    </submittedName>
</protein>
<dbReference type="SUPFAM" id="SSF48371">
    <property type="entry name" value="ARM repeat"/>
    <property type="match status" value="1"/>
</dbReference>
<dbReference type="PANTHER" id="PTHR47102">
    <property type="entry name" value="PROTEIN BNI1"/>
    <property type="match status" value="1"/>
</dbReference>
<dbReference type="GO" id="GO:0043332">
    <property type="term" value="C:mating projection tip"/>
    <property type="evidence" value="ECO:0007669"/>
    <property type="project" value="TreeGrafter"/>
</dbReference>
<feature type="compositionally biased region" description="Basic and acidic residues" evidence="6">
    <location>
        <begin position="1323"/>
        <end position="1337"/>
    </location>
</feature>
<dbReference type="GO" id="GO:0030428">
    <property type="term" value="C:cell septum"/>
    <property type="evidence" value="ECO:0007669"/>
    <property type="project" value="UniProtKB-SubCell"/>
</dbReference>
<proteinExistence type="inferred from homology"/>
<dbReference type="InterPro" id="IPR011989">
    <property type="entry name" value="ARM-like"/>
</dbReference>
<dbReference type="GO" id="GO:1903475">
    <property type="term" value="P:mitotic actomyosin contractile ring assembly"/>
    <property type="evidence" value="ECO:0007669"/>
    <property type="project" value="TreeGrafter"/>
</dbReference>
<feature type="compositionally biased region" description="Pro residues" evidence="6">
    <location>
        <begin position="684"/>
        <end position="694"/>
    </location>
</feature>
<evidence type="ECO:0000256" key="3">
    <source>
        <dbReference type="ARBA" id="ARBA00023054"/>
    </source>
</evidence>
<evidence type="ECO:0000259" key="7">
    <source>
        <dbReference type="PROSITE" id="PS51232"/>
    </source>
</evidence>
<feature type="compositionally biased region" description="Polar residues" evidence="6">
    <location>
        <begin position="664"/>
        <end position="683"/>
    </location>
</feature>
<dbReference type="GO" id="GO:0003779">
    <property type="term" value="F:actin binding"/>
    <property type="evidence" value="ECO:0007669"/>
    <property type="project" value="InterPro"/>
</dbReference>
<dbReference type="Pfam" id="PF02181">
    <property type="entry name" value="FH2"/>
    <property type="match status" value="1"/>
</dbReference>
<dbReference type="InterPro" id="IPR051661">
    <property type="entry name" value="Actin_filament_regulator"/>
</dbReference>
<dbReference type="InterPro" id="IPR010472">
    <property type="entry name" value="FH3_dom"/>
</dbReference>
<dbReference type="InterPro" id="IPR042201">
    <property type="entry name" value="FH2_Formin_sf"/>
</dbReference>
<dbReference type="SMART" id="SM01140">
    <property type="entry name" value="Drf_GBD"/>
    <property type="match status" value="1"/>
</dbReference>
<name>A0A7D9CXM6_DEKBR</name>
<dbReference type="Proteomes" id="UP000478008">
    <property type="component" value="Unassembled WGS sequence"/>
</dbReference>
<feature type="region of interest" description="Disordered" evidence="6">
    <location>
        <begin position="1303"/>
        <end position="1350"/>
    </location>
</feature>
<dbReference type="Pfam" id="PF06367">
    <property type="entry name" value="Drf_FH3"/>
    <property type="match status" value="1"/>
</dbReference>
<evidence type="ECO:0000256" key="6">
    <source>
        <dbReference type="SAM" id="MobiDB-lite"/>
    </source>
</evidence>
<dbReference type="Gene3D" id="6.10.30.50">
    <property type="match status" value="1"/>
</dbReference>
<dbReference type="SMART" id="SM00498">
    <property type="entry name" value="FH2"/>
    <property type="match status" value="1"/>
</dbReference>
<dbReference type="GO" id="GO:0051016">
    <property type="term" value="P:barbed-end actin filament capping"/>
    <property type="evidence" value="ECO:0007669"/>
    <property type="project" value="TreeGrafter"/>
</dbReference>
<feature type="coiled-coil region" evidence="5">
    <location>
        <begin position="544"/>
        <end position="578"/>
    </location>
</feature>
<dbReference type="PROSITE" id="PS51444">
    <property type="entry name" value="FH2"/>
    <property type="match status" value="1"/>
</dbReference>
<feature type="region of interest" description="Disordered" evidence="6">
    <location>
        <begin position="48"/>
        <end position="81"/>
    </location>
</feature>
<dbReference type="SMART" id="SM01139">
    <property type="entry name" value="Drf_FH3"/>
    <property type="match status" value="1"/>
</dbReference>
<keyword evidence="3 5" id="KW-0175">Coiled coil</keyword>
<evidence type="ECO:0000313" key="9">
    <source>
        <dbReference type="EMBL" id="VUG18337.1"/>
    </source>
</evidence>
<dbReference type="InterPro" id="IPR010473">
    <property type="entry name" value="GTPase-bd"/>
</dbReference>
<dbReference type="Gene3D" id="1.20.58.2220">
    <property type="entry name" value="Formin, FH2 domain"/>
    <property type="match status" value="1"/>
</dbReference>
<dbReference type="GO" id="GO:0000142">
    <property type="term" value="C:cellular bud neck contractile ring"/>
    <property type="evidence" value="ECO:0007669"/>
    <property type="project" value="UniProtKB-ARBA"/>
</dbReference>
<evidence type="ECO:0000256" key="1">
    <source>
        <dbReference type="ARBA" id="ARBA00004266"/>
    </source>
</evidence>
<reference evidence="9 10" key="1">
    <citation type="submission" date="2019-07" db="EMBL/GenBank/DDBJ databases">
        <authorList>
            <person name="Friedrich A."/>
            <person name="Schacherer J."/>
        </authorList>
    </citation>
    <scope>NUCLEOTIDE SEQUENCE [LARGE SCALE GENOMIC DNA]</scope>
</reference>
<evidence type="ECO:0000256" key="5">
    <source>
        <dbReference type="SAM" id="Coils"/>
    </source>
</evidence>
<dbReference type="InterPro" id="IPR014768">
    <property type="entry name" value="GBD/FH3_dom"/>
</dbReference>